<protein>
    <recommendedName>
        <fullName evidence="3">GTP cyclohydrolase 1 type 2 homolog</fullName>
    </recommendedName>
</protein>
<dbReference type="Proteomes" id="UP000516404">
    <property type="component" value="Chromosome"/>
</dbReference>
<evidence type="ECO:0000313" key="6">
    <source>
        <dbReference type="EMBL" id="QNV38658.1"/>
    </source>
</evidence>
<dbReference type="PANTHER" id="PTHR13799">
    <property type="entry name" value="NGG1 INTERACTING FACTOR 3"/>
    <property type="match status" value="1"/>
</dbReference>
<dbReference type="PANTHER" id="PTHR13799:SF14">
    <property type="entry name" value="GTP CYCLOHYDROLASE 1 TYPE 2 HOMOLOG"/>
    <property type="match status" value="1"/>
</dbReference>
<feature type="binding site" evidence="5">
    <location>
        <position position="110"/>
    </location>
    <ligand>
        <name>a divalent metal cation</name>
        <dbReference type="ChEBI" id="CHEBI:60240"/>
        <label>1</label>
    </ligand>
</feature>
<dbReference type="FunFam" id="3.40.1390.30:FF:000001">
    <property type="entry name" value="GTP cyclohydrolase 1 type 2"/>
    <property type="match status" value="1"/>
</dbReference>
<dbReference type="SUPFAM" id="SSF102705">
    <property type="entry name" value="NIF3 (NGG1p interacting factor 3)-like"/>
    <property type="match status" value="1"/>
</dbReference>
<dbReference type="AlphaFoldDB" id="A0A7H2BG62"/>
<feature type="binding site" evidence="5">
    <location>
        <position position="249"/>
    </location>
    <ligand>
        <name>a divalent metal cation</name>
        <dbReference type="ChEBI" id="CHEBI:60240"/>
        <label>1</label>
    </ligand>
</feature>
<dbReference type="Gene3D" id="3.40.1390.30">
    <property type="entry name" value="NIF3 (NGG1p interacting factor 3)-like"/>
    <property type="match status" value="2"/>
</dbReference>
<sequence length="300" mass="31708">MTTELKTPTLADVMDAFEHLYPANLQEDWDASGLVVGRLSAPVRTVSFAVDAIQATVHEAIVLSSDLLITHHPLLLRGAKFLPDTDYKGNIIHTLIENKCALLGAHTNADSAVDGVNSALMLALGITESTSLDGDKTQTIDGATHSVGIGRVGELSEPITLKELAEKLASVLPATAGGLRVAGNPADRVQTIAVCGGSGDSLFSLVKKANADVFITADLRHHPASELREQALIEGGKPYLIDCSHFASEWVWLNTGAQKLKEELAARGFAIETQVLTTNSDPWDFRVSTGECAGSASTAS</sequence>
<comment type="subunit">
    <text evidence="2">Homohexamer.</text>
</comment>
<evidence type="ECO:0000256" key="1">
    <source>
        <dbReference type="ARBA" id="ARBA00006964"/>
    </source>
</evidence>
<gene>
    <name evidence="6" type="ORF">IDM49_05265</name>
</gene>
<dbReference type="InterPro" id="IPR002678">
    <property type="entry name" value="DUF34/NIF3"/>
</dbReference>
<feature type="binding site" evidence="5">
    <location>
        <position position="72"/>
    </location>
    <ligand>
        <name>a divalent metal cation</name>
        <dbReference type="ChEBI" id="CHEBI:60240"/>
        <label>1</label>
    </ligand>
</feature>
<keyword evidence="4 5" id="KW-0479">Metal-binding</keyword>
<reference evidence="6 7" key="1">
    <citation type="submission" date="2020-09" db="EMBL/GenBank/DDBJ databases">
        <title>Investigation of environmental microbes.</title>
        <authorList>
            <person name="Ou Y."/>
            <person name="Kang Q."/>
        </authorList>
    </citation>
    <scope>NUCLEOTIDE SEQUENCE [LARGE SCALE GENOMIC DNA]</scope>
    <source>
        <strain evidence="6 7">KJZ-14</strain>
    </source>
</reference>
<dbReference type="RefSeq" id="WP_190725267.1">
    <property type="nucleotide sequence ID" value="NZ_CP061539.1"/>
</dbReference>
<feature type="binding site" evidence="5">
    <location>
        <position position="71"/>
    </location>
    <ligand>
        <name>a divalent metal cation</name>
        <dbReference type="ChEBI" id="CHEBI:60240"/>
        <label>1</label>
    </ligand>
</feature>
<dbReference type="NCBIfam" id="TIGR00486">
    <property type="entry name" value="YbgI_SA1388"/>
    <property type="match status" value="1"/>
</dbReference>
<feature type="binding site" evidence="5">
    <location>
        <position position="245"/>
    </location>
    <ligand>
        <name>a divalent metal cation</name>
        <dbReference type="ChEBI" id="CHEBI:60240"/>
        <label>1</label>
    </ligand>
</feature>
<dbReference type="EMBL" id="CP061539">
    <property type="protein sequence ID" value="QNV38658.1"/>
    <property type="molecule type" value="Genomic_DNA"/>
</dbReference>
<dbReference type="GeneID" id="96623636"/>
<dbReference type="GO" id="GO:0046872">
    <property type="term" value="F:metal ion binding"/>
    <property type="evidence" value="ECO:0007669"/>
    <property type="project" value="UniProtKB-KW"/>
</dbReference>
<evidence type="ECO:0000313" key="7">
    <source>
        <dbReference type="Proteomes" id="UP000516404"/>
    </source>
</evidence>
<evidence type="ECO:0000256" key="3">
    <source>
        <dbReference type="ARBA" id="ARBA00022112"/>
    </source>
</evidence>
<evidence type="ECO:0000256" key="2">
    <source>
        <dbReference type="ARBA" id="ARBA00011643"/>
    </source>
</evidence>
<organism evidence="6 7">
    <name type="scientific">Rothia terrae</name>
    <dbReference type="NCBI Taxonomy" id="396015"/>
    <lineage>
        <taxon>Bacteria</taxon>
        <taxon>Bacillati</taxon>
        <taxon>Actinomycetota</taxon>
        <taxon>Actinomycetes</taxon>
        <taxon>Micrococcales</taxon>
        <taxon>Micrococcaceae</taxon>
        <taxon>Rothia</taxon>
    </lineage>
</organism>
<dbReference type="InterPro" id="IPR036069">
    <property type="entry name" value="DUF34/NIF3_sf"/>
</dbReference>
<evidence type="ECO:0000256" key="4">
    <source>
        <dbReference type="ARBA" id="ARBA00022723"/>
    </source>
</evidence>
<dbReference type="KEGG" id="rter:IDM49_05265"/>
<dbReference type="GO" id="GO:0005737">
    <property type="term" value="C:cytoplasm"/>
    <property type="evidence" value="ECO:0007669"/>
    <property type="project" value="TreeGrafter"/>
</dbReference>
<keyword evidence="7" id="KW-1185">Reference proteome</keyword>
<proteinExistence type="inferred from homology"/>
<evidence type="ECO:0000256" key="5">
    <source>
        <dbReference type="PIRSR" id="PIRSR602678-1"/>
    </source>
</evidence>
<dbReference type="Pfam" id="PF01784">
    <property type="entry name" value="DUF34_NIF3"/>
    <property type="match status" value="1"/>
</dbReference>
<name>A0A7H2BG62_9MICC</name>
<accession>A0A7H2BG62</accession>
<comment type="similarity">
    <text evidence="1">Belongs to the GTP cyclohydrolase I type 2/NIF3 family.</text>
</comment>